<keyword evidence="1" id="KW-0805">Transcription regulation</keyword>
<feature type="domain" description="HTH gntR-type" evidence="4">
    <location>
        <begin position="17"/>
        <end position="85"/>
    </location>
</feature>
<dbReference type="AlphaFoldDB" id="A0A398CLX1"/>
<dbReference type="GO" id="GO:0003700">
    <property type="term" value="F:DNA-binding transcription factor activity"/>
    <property type="evidence" value="ECO:0007669"/>
    <property type="project" value="InterPro"/>
</dbReference>
<dbReference type="PANTHER" id="PTHR38445:SF7">
    <property type="entry name" value="GNTR-FAMILY TRANSCRIPTIONAL REGULATOR"/>
    <property type="match status" value="1"/>
</dbReference>
<dbReference type="InterPro" id="IPR000524">
    <property type="entry name" value="Tscrpt_reg_HTH_GntR"/>
</dbReference>
<keyword evidence="6" id="KW-1185">Reference proteome</keyword>
<keyword evidence="2" id="KW-0238">DNA-binding</keyword>
<dbReference type="SUPFAM" id="SSF46785">
    <property type="entry name" value="Winged helix' DNA-binding domain"/>
    <property type="match status" value="1"/>
</dbReference>
<accession>A0A398CLX1</accession>
<evidence type="ECO:0000256" key="1">
    <source>
        <dbReference type="ARBA" id="ARBA00023015"/>
    </source>
</evidence>
<reference evidence="5 6" key="1">
    <citation type="submission" date="2018-09" db="EMBL/GenBank/DDBJ databases">
        <title>Cohnella cavernae sp. nov., isolated from a karst cave.</title>
        <authorList>
            <person name="Zhu H."/>
        </authorList>
    </citation>
    <scope>NUCLEOTIDE SEQUENCE [LARGE SCALE GENOMIC DNA]</scope>
    <source>
        <strain evidence="5 6">K2E09-144</strain>
    </source>
</reference>
<evidence type="ECO:0000313" key="6">
    <source>
        <dbReference type="Proteomes" id="UP000266340"/>
    </source>
</evidence>
<organism evidence="5 6">
    <name type="scientific">Cohnella faecalis</name>
    <dbReference type="NCBI Taxonomy" id="2315694"/>
    <lineage>
        <taxon>Bacteria</taxon>
        <taxon>Bacillati</taxon>
        <taxon>Bacillota</taxon>
        <taxon>Bacilli</taxon>
        <taxon>Bacillales</taxon>
        <taxon>Paenibacillaceae</taxon>
        <taxon>Cohnella</taxon>
    </lineage>
</organism>
<dbReference type="Proteomes" id="UP000266340">
    <property type="component" value="Unassembled WGS sequence"/>
</dbReference>
<dbReference type="EMBL" id="QXJM01000038">
    <property type="protein sequence ID" value="RIE03242.1"/>
    <property type="molecule type" value="Genomic_DNA"/>
</dbReference>
<keyword evidence="3" id="KW-0804">Transcription</keyword>
<evidence type="ECO:0000256" key="3">
    <source>
        <dbReference type="ARBA" id="ARBA00023163"/>
    </source>
</evidence>
<dbReference type="CDD" id="cd07377">
    <property type="entry name" value="WHTH_GntR"/>
    <property type="match status" value="1"/>
</dbReference>
<proteinExistence type="predicted"/>
<evidence type="ECO:0000313" key="5">
    <source>
        <dbReference type="EMBL" id="RIE03242.1"/>
    </source>
</evidence>
<comment type="caution">
    <text evidence="5">The sequence shown here is derived from an EMBL/GenBank/DDBJ whole genome shotgun (WGS) entry which is preliminary data.</text>
</comment>
<name>A0A398CLX1_9BACL</name>
<gene>
    <name evidence="5" type="ORF">D3H35_12770</name>
</gene>
<evidence type="ECO:0000259" key="4">
    <source>
        <dbReference type="PROSITE" id="PS50949"/>
    </source>
</evidence>
<dbReference type="PANTHER" id="PTHR38445">
    <property type="entry name" value="HTH-TYPE TRANSCRIPTIONAL REPRESSOR YTRA"/>
    <property type="match status" value="1"/>
</dbReference>
<dbReference type="RefSeq" id="WP_119149745.1">
    <property type="nucleotide sequence ID" value="NZ_JBHSOV010000042.1"/>
</dbReference>
<dbReference type="SMART" id="SM00345">
    <property type="entry name" value="HTH_GNTR"/>
    <property type="match status" value="1"/>
</dbReference>
<dbReference type="Pfam" id="PF00392">
    <property type="entry name" value="GntR"/>
    <property type="match status" value="1"/>
</dbReference>
<dbReference type="InterPro" id="IPR036388">
    <property type="entry name" value="WH-like_DNA-bd_sf"/>
</dbReference>
<dbReference type="PROSITE" id="PS50949">
    <property type="entry name" value="HTH_GNTR"/>
    <property type="match status" value="1"/>
</dbReference>
<protein>
    <submittedName>
        <fullName evidence="5">GntR family transcriptional regulator</fullName>
    </submittedName>
</protein>
<sequence length="216" mass="23919">MNSAPALPLHIDAFSPIPIHIQLREQLKCLIGSGFVRIGDNLPPASELAQQLDLNRNTVISVYNQLSKEDYVRIRKGAGTQVIENPRTHEDREMLALIRGVLHNAGGPDFDREQMPVSLLAFRQIRKSLVGETSRILFVEFHPNEYLAHKSEIDVIPKAEVSRTAIDSLTKLTPAELAEKLAEFDMVVTPYAGLKDISELTATSGIKIVAVGDIPY</sequence>
<evidence type="ECO:0000256" key="2">
    <source>
        <dbReference type="ARBA" id="ARBA00023125"/>
    </source>
</evidence>
<dbReference type="GO" id="GO:0003677">
    <property type="term" value="F:DNA binding"/>
    <property type="evidence" value="ECO:0007669"/>
    <property type="project" value="UniProtKB-KW"/>
</dbReference>
<dbReference type="OrthoDB" id="9802328at2"/>
<dbReference type="Gene3D" id="1.10.10.10">
    <property type="entry name" value="Winged helix-like DNA-binding domain superfamily/Winged helix DNA-binding domain"/>
    <property type="match status" value="1"/>
</dbReference>
<dbReference type="InterPro" id="IPR036390">
    <property type="entry name" value="WH_DNA-bd_sf"/>
</dbReference>